<dbReference type="STRING" id="1221500.ABE65_016585"/>
<evidence type="ECO:0000256" key="2">
    <source>
        <dbReference type="ARBA" id="ARBA00006774"/>
    </source>
</evidence>
<comment type="pathway">
    <text evidence="13">Amino-acid biosynthesis; L-arginine biosynthesis; L-ornithine and N-acetyl-L-glutamate from L-glutamate and N(2)-acetyl-L-ornithine (cyclic): step 1/1.</text>
</comment>
<keyword evidence="13" id="KW-0963">Cytoplasm</keyword>
<dbReference type="FunFam" id="3.10.20.340:FF:000001">
    <property type="entry name" value="Arginine biosynthesis bifunctional protein ArgJ, chloroplastic"/>
    <property type="match status" value="1"/>
</dbReference>
<accession>A0A160IQ43</accession>
<dbReference type="FunFam" id="3.60.70.12:FF:000001">
    <property type="entry name" value="Arginine biosynthesis bifunctional protein ArgJ, chloroplastic"/>
    <property type="match status" value="1"/>
</dbReference>
<dbReference type="GO" id="GO:0006592">
    <property type="term" value="P:ornithine biosynthetic process"/>
    <property type="evidence" value="ECO:0007669"/>
    <property type="project" value="TreeGrafter"/>
</dbReference>
<evidence type="ECO:0000256" key="12">
    <source>
        <dbReference type="ARBA" id="ARBA00054976"/>
    </source>
</evidence>
<dbReference type="RefSeq" id="WP_066397276.1">
    <property type="nucleotide sequence ID" value="NZ_CP015378.1"/>
</dbReference>
<evidence type="ECO:0000256" key="5">
    <source>
        <dbReference type="ARBA" id="ARBA00022605"/>
    </source>
</evidence>
<evidence type="ECO:0000313" key="14">
    <source>
        <dbReference type="EMBL" id="ANC78326.1"/>
    </source>
</evidence>
<dbReference type="InterPro" id="IPR016117">
    <property type="entry name" value="ArgJ-like_dom_sf"/>
</dbReference>
<dbReference type="InterPro" id="IPR042195">
    <property type="entry name" value="ArgJ_beta_C"/>
</dbReference>
<evidence type="ECO:0000256" key="10">
    <source>
        <dbReference type="ARBA" id="ARBA00048372"/>
    </source>
</evidence>
<dbReference type="HAMAP" id="MF_01106">
    <property type="entry name" value="ArgJ"/>
    <property type="match status" value="1"/>
</dbReference>
<keyword evidence="8 13" id="KW-0511">Multifunctional enzyme</keyword>
<dbReference type="GO" id="GO:0004358">
    <property type="term" value="F:L-glutamate N-acetyltransferase activity, acting on acetyl-L-ornithine as donor"/>
    <property type="evidence" value="ECO:0007669"/>
    <property type="project" value="UniProtKB-UniRule"/>
</dbReference>
<feature type="binding site" evidence="13">
    <location>
        <position position="158"/>
    </location>
    <ligand>
        <name>substrate</name>
    </ligand>
</feature>
<comment type="pathway">
    <text evidence="13">Amino-acid biosynthesis; L-arginine biosynthesis; N(2)-acetyl-L-ornithine from L-glutamate: step 1/4.</text>
</comment>
<dbReference type="AlphaFoldDB" id="A0A160IQ43"/>
<keyword evidence="15" id="KW-1185">Reference proteome</keyword>
<comment type="catalytic activity">
    <reaction evidence="11 13">
        <text>N(2)-acetyl-L-ornithine + L-glutamate = N-acetyl-L-glutamate + L-ornithine</text>
        <dbReference type="Rhea" id="RHEA:15349"/>
        <dbReference type="ChEBI" id="CHEBI:29985"/>
        <dbReference type="ChEBI" id="CHEBI:44337"/>
        <dbReference type="ChEBI" id="CHEBI:46911"/>
        <dbReference type="ChEBI" id="CHEBI:57805"/>
        <dbReference type="EC" id="2.3.1.35"/>
    </reaction>
</comment>
<dbReference type="EC" id="2.3.1.35" evidence="13"/>
<evidence type="ECO:0000256" key="13">
    <source>
        <dbReference type="HAMAP-Rule" id="MF_01106"/>
    </source>
</evidence>
<dbReference type="Gene3D" id="3.10.20.340">
    <property type="entry name" value="ArgJ beta chain, C-terminal domain"/>
    <property type="match status" value="1"/>
</dbReference>
<evidence type="ECO:0000256" key="3">
    <source>
        <dbReference type="ARBA" id="ARBA00011475"/>
    </source>
</evidence>
<sequence length="408" mass="43482">MQAIKAPIQKITGINIATPKGFYASGIHCGVKHKKLDLGLLYSITPANAAGVYTTNQIQAAPLKVTQNSISQEGKLQAIIVNSGNANACTGKKGLKDAENMQIQTAEKLNIPPHFVGVASTGVIGEHLPMDKISAGIENLVLDSELKGSIDFSQSILTTDTVSKNTAYSLKINNKSITIAGTAKGSGMIHPNMATMLGFITTDAAVQKDDLRDALSYAVERTFNCITVDGDTSTNDMVLMLANGMGENEELDKNHPEWELFLEALVLVCEDLGKLIAKDGEGASKLIEVGVNGAASDKEARIIAKTIVGSPLVKTAVFGCDANWGRILAAAGYSGVSFNPDVVKIKIGEHEVVADGEPVLFSEEKIRNYLKSHEIHISVDLSEGLGTGRAWGCDLTYDYVQINASYRT</sequence>
<dbReference type="KEGG" id="fpn:ABE65_016585"/>
<evidence type="ECO:0000256" key="7">
    <source>
        <dbReference type="ARBA" id="ARBA00022813"/>
    </source>
</evidence>
<evidence type="ECO:0000313" key="15">
    <source>
        <dbReference type="Proteomes" id="UP000076623"/>
    </source>
</evidence>
<keyword evidence="4 13" id="KW-0055">Arginine biosynthesis</keyword>
<feature type="site" description="Cleavage; by autolysis" evidence="13">
    <location>
        <begin position="194"/>
        <end position="195"/>
    </location>
</feature>
<proteinExistence type="inferred from homology"/>
<feature type="active site" description="Nucleophile" evidence="13">
    <location>
        <position position="195"/>
    </location>
</feature>
<feature type="chain" id="PRO_5023325405" description="Arginine biosynthesis bifunctional protein ArgJ alpha chain" evidence="13">
    <location>
        <begin position="1"/>
        <end position="194"/>
    </location>
</feature>
<keyword evidence="5 13" id="KW-0028">Amino-acid biosynthesis</keyword>
<dbReference type="FunFam" id="3.30.2330.10:FF:000001">
    <property type="entry name" value="Arginine biosynthesis bifunctional protein ArgJ, mitochondrial"/>
    <property type="match status" value="1"/>
</dbReference>
<dbReference type="Proteomes" id="UP000076623">
    <property type="component" value="Chromosome"/>
</dbReference>
<dbReference type="GO" id="GO:0006526">
    <property type="term" value="P:L-arginine biosynthetic process"/>
    <property type="evidence" value="ECO:0007669"/>
    <property type="project" value="UniProtKB-UniRule"/>
</dbReference>
<feature type="binding site" evidence="13">
    <location>
        <position position="408"/>
    </location>
    <ligand>
        <name>substrate</name>
    </ligand>
</feature>
<comment type="subcellular location">
    <subcellularLocation>
        <location evidence="1 13">Cytoplasm</location>
    </subcellularLocation>
</comment>
<evidence type="ECO:0000256" key="8">
    <source>
        <dbReference type="ARBA" id="ARBA00023268"/>
    </source>
</evidence>
<feature type="site" description="Involved in the stabilization of negative charge on the oxyanion by the formation of the oxyanion hole" evidence="13">
    <location>
        <position position="122"/>
    </location>
</feature>
<keyword evidence="7 13" id="KW-0068">Autocatalytic cleavage</keyword>
<dbReference type="PANTHER" id="PTHR23100:SF0">
    <property type="entry name" value="ARGININE BIOSYNTHESIS BIFUNCTIONAL PROTEIN ARGJ, MITOCHONDRIAL"/>
    <property type="match status" value="1"/>
</dbReference>
<dbReference type="UniPathway" id="UPA00068">
    <property type="reaction ID" value="UER00106"/>
</dbReference>
<evidence type="ECO:0000256" key="11">
    <source>
        <dbReference type="ARBA" id="ARBA00049439"/>
    </source>
</evidence>
<dbReference type="InterPro" id="IPR002813">
    <property type="entry name" value="Arg_biosynth_ArgJ"/>
</dbReference>
<dbReference type="EC" id="2.3.1.1" evidence="13"/>
<dbReference type="CDD" id="cd02152">
    <property type="entry name" value="OAT"/>
    <property type="match status" value="1"/>
</dbReference>
<dbReference type="PANTHER" id="PTHR23100">
    <property type="entry name" value="ARGININE BIOSYNTHESIS BIFUNCTIONAL PROTEIN ARGJ"/>
    <property type="match status" value="1"/>
</dbReference>
<dbReference type="Gene3D" id="3.60.70.12">
    <property type="entry name" value="L-amino peptidase D-ALA esterase/amidase"/>
    <property type="match status" value="1"/>
</dbReference>
<evidence type="ECO:0000256" key="4">
    <source>
        <dbReference type="ARBA" id="ARBA00022571"/>
    </source>
</evidence>
<dbReference type="EMBL" id="CP015378">
    <property type="protein sequence ID" value="ANC78326.1"/>
    <property type="molecule type" value="Genomic_DNA"/>
</dbReference>
<feature type="site" description="Involved in the stabilization of negative charge on the oxyanion by the formation of the oxyanion hole" evidence="13">
    <location>
        <position position="121"/>
    </location>
</feature>
<feature type="binding site" evidence="13">
    <location>
        <position position="195"/>
    </location>
    <ligand>
        <name>substrate</name>
    </ligand>
</feature>
<comment type="similarity">
    <text evidence="2 13">Belongs to the ArgJ family.</text>
</comment>
<name>A0A160IQ43_9BACL</name>
<comment type="function">
    <text evidence="12 13">Catalyzes two activities which are involved in the cyclic version of arginine biosynthesis: the synthesis of N-acetylglutamate from glutamate and acetyl-CoA as the acetyl donor, and of ornithine by transacetylation between N(2)-acetylornithine and glutamate.</text>
</comment>
<feature type="binding site" evidence="13">
    <location>
        <position position="403"/>
    </location>
    <ligand>
        <name>substrate</name>
    </ligand>
</feature>
<feature type="binding site" evidence="13">
    <location>
        <position position="281"/>
    </location>
    <ligand>
        <name>substrate</name>
    </ligand>
</feature>
<feature type="chain" id="PRO_5023325406" description="Arginine biosynthesis bifunctional protein ArgJ beta chain" evidence="13">
    <location>
        <begin position="195"/>
        <end position="408"/>
    </location>
</feature>
<evidence type="ECO:0000256" key="1">
    <source>
        <dbReference type="ARBA" id="ARBA00004496"/>
    </source>
</evidence>
<evidence type="ECO:0000256" key="6">
    <source>
        <dbReference type="ARBA" id="ARBA00022679"/>
    </source>
</evidence>
<evidence type="ECO:0000256" key="9">
    <source>
        <dbReference type="ARBA" id="ARBA00023315"/>
    </source>
</evidence>
<keyword evidence="9 13" id="KW-0012">Acyltransferase</keyword>
<keyword evidence="6 13" id="KW-0808">Transferase</keyword>
<dbReference type="Pfam" id="PF01960">
    <property type="entry name" value="ArgJ"/>
    <property type="match status" value="1"/>
</dbReference>
<feature type="binding site" evidence="13">
    <location>
        <position position="184"/>
    </location>
    <ligand>
        <name>substrate</name>
    </ligand>
</feature>
<reference evidence="14 15" key="1">
    <citation type="submission" date="2016-04" db="EMBL/GenBank/DDBJ databases">
        <title>Complete genome sequence of Fictibacillus phosphorivorans G25-29, a strain toxic to nematodes.</title>
        <authorList>
            <person name="Zheng Z."/>
        </authorList>
    </citation>
    <scope>NUCLEOTIDE SEQUENCE [LARGE SCALE GENOMIC DNA]</scope>
    <source>
        <strain evidence="14 15">G25-29</strain>
    </source>
</reference>
<dbReference type="SUPFAM" id="SSF56266">
    <property type="entry name" value="DmpA/ArgJ-like"/>
    <property type="match status" value="1"/>
</dbReference>
<comment type="catalytic activity">
    <reaction evidence="10 13">
        <text>L-glutamate + acetyl-CoA = N-acetyl-L-glutamate + CoA + H(+)</text>
        <dbReference type="Rhea" id="RHEA:24292"/>
        <dbReference type="ChEBI" id="CHEBI:15378"/>
        <dbReference type="ChEBI" id="CHEBI:29985"/>
        <dbReference type="ChEBI" id="CHEBI:44337"/>
        <dbReference type="ChEBI" id="CHEBI:57287"/>
        <dbReference type="ChEBI" id="CHEBI:57288"/>
        <dbReference type="EC" id="2.3.1.1"/>
    </reaction>
</comment>
<dbReference type="GO" id="GO:0005737">
    <property type="term" value="C:cytoplasm"/>
    <property type="evidence" value="ECO:0007669"/>
    <property type="project" value="UniProtKB-SubCell"/>
</dbReference>
<dbReference type="NCBIfam" id="NF003802">
    <property type="entry name" value="PRK05388.1"/>
    <property type="match status" value="1"/>
</dbReference>
<dbReference type="NCBIfam" id="TIGR00120">
    <property type="entry name" value="ArgJ"/>
    <property type="match status" value="1"/>
</dbReference>
<organism evidence="14 15">
    <name type="scientific">Fictibacillus phosphorivorans</name>
    <dbReference type="NCBI Taxonomy" id="1221500"/>
    <lineage>
        <taxon>Bacteria</taxon>
        <taxon>Bacillati</taxon>
        <taxon>Bacillota</taxon>
        <taxon>Bacilli</taxon>
        <taxon>Bacillales</taxon>
        <taxon>Fictibacillaceae</taxon>
        <taxon>Fictibacillus</taxon>
    </lineage>
</organism>
<protein>
    <recommendedName>
        <fullName evidence="13">Arginine biosynthesis bifunctional protein ArgJ</fullName>
    </recommendedName>
    <domain>
        <recommendedName>
            <fullName evidence="13">Glutamate N-acetyltransferase</fullName>
            <ecNumber evidence="13">2.3.1.35</ecNumber>
        </recommendedName>
        <alternativeName>
            <fullName evidence="13">Ornithine acetyltransferase</fullName>
            <shortName evidence="13">OATase</shortName>
        </alternativeName>
        <alternativeName>
            <fullName evidence="13">Ornithine transacetylase</fullName>
        </alternativeName>
    </domain>
    <domain>
        <recommendedName>
            <fullName evidence="13">Amino-acid acetyltransferase</fullName>
            <ecNumber evidence="13">2.3.1.1</ecNumber>
        </recommendedName>
        <alternativeName>
            <fullName evidence="13">N-acetylglutamate synthase</fullName>
            <shortName evidence="13">AGSase</shortName>
        </alternativeName>
    </domain>
    <component>
        <recommendedName>
            <fullName evidence="13">Arginine biosynthesis bifunctional protein ArgJ alpha chain</fullName>
        </recommendedName>
    </component>
    <component>
        <recommendedName>
            <fullName evidence="13">Arginine biosynthesis bifunctional protein ArgJ beta chain</fullName>
        </recommendedName>
    </component>
</protein>
<dbReference type="Gene3D" id="3.30.2330.10">
    <property type="entry name" value="arginine biosynthesis bifunctional protein suprefamily"/>
    <property type="match status" value="1"/>
</dbReference>
<gene>
    <name evidence="13" type="primary">argJ</name>
    <name evidence="14" type="ORF">ABE65_016585</name>
</gene>
<comment type="subunit">
    <text evidence="3 13">Heterotetramer of two alpha and two beta chains.</text>
</comment>
<dbReference type="GO" id="GO:0004042">
    <property type="term" value="F:L-glutamate N-acetyltransferase activity"/>
    <property type="evidence" value="ECO:0007669"/>
    <property type="project" value="UniProtKB-UniRule"/>
</dbReference>